<feature type="region of interest" description="Disordered" evidence="1">
    <location>
        <begin position="607"/>
        <end position="630"/>
    </location>
</feature>
<protein>
    <submittedName>
        <fullName evidence="2">Uncharacterized protein</fullName>
    </submittedName>
</protein>
<evidence type="ECO:0000313" key="2">
    <source>
        <dbReference type="EMBL" id="CAD7652896.1"/>
    </source>
</evidence>
<evidence type="ECO:0000256" key="1">
    <source>
        <dbReference type="SAM" id="MobiDB-lite"/>
    </source>
</evidence>
<feature type="region of interest" description="Disordered" evidence="1">
    <location>
        <begin position="1369"/>
        <end position="1391"/>
    </location>
</feature>
<organism evidence="2">
    <name type="scientific">Oppiella nova</name>
    <dbReference type="NCBI Taxonomy" id="334625"/>
    <lineage>
        <taxon>Eukaryota</taxon>
        <taxon>Metazoa</taxon>
        <taxon>Ecdysozoa</taxon>
        <taxon>Arthropoda</taxon>
        <taxon>Chelicerata</taxon>
        <taxon>Arachnida</taxon>
        <taxon>Acari</taxon>
        <taxon>Acariformes</taxon>
        <taxon>Sarcoptiformes</taxon>
        <taxon>Oribatida</taxon>
        <taxon>Brachypylina</taxon>
        <taxon>Oppioidea</taxon>
        <taxon>Oppiidae</taxon>
        <taxon>Oppiella</taxon>
    </lineage>
</organism>
<feature type="region of interest" description="Disordered" evidence="1">
    <location>
        <begin position="987"/>
        <end position="1024"/>
    </location>
</feature>
<accession>A0A7R9M3H5</accession>
<feature type="region of interest" description="Disordered" evidence="1">
    <location>
        <begin position="815"/>
        <end position="853"/>
    </location>
</feature>
<reference evidence="2" key="1">
    <citation type="submission" date="2020-11" db="EMBL/GenBank/DDBJ databases">
        <authorList>
            <person name="Tran Van P."/>
        </authorList>
    </citation>
    <scope>NUCLEOTIDE SEQUENCE</scope>
</reference>
<sequence>MDDDMDSSMAEWLDLTTDDIHFEDNYCCEEEGIFWGVVTDAERQYRDKWRQQIITDGDHNITADDGAINLSLDMTSMTARMSDDNNYSLIVSPMGSQSTNACIVDIGSHELMVTDAVDDYPSDHSMISTDPAFLLATSAGHVSINDNSLFVSSIGTQSSAGSVAETPVKDVMDVIAADVESIGSQSFVGSVYETSVKEVDVVNATNVSSVASKSFAGTVCETPFKGMNVTELLSKTITGSASETPFKGMDVTALLSKTITETASETPFKSMDVTALLSKTITGSASETPFKGMDVTALLSKTIAESVCETPAKEVEAMTDDISSMASQPIAGSVYETYAKEADVMNATNVSSMVSQFFESVSKTPVKHHEVIATNVSTIVSQSFAGTASETTAEEVDITTDNVSAMGSQSVFVSDTPLKDVEIIADNVSTLASQSFAIGSVYETSAQEVDDLNASNVSSMVSQSFEYISGTAAQESEAMTPNVSAIASHSYAKPIAKTAAKEVEATDVSTIGLQSFFGSVSETPAKQVDDMNDSNISSMISQSFFECRAKTPSKVIDVMTDNISSMVYESIAEIKAMTPIADVSDTNTSSMASKSVSETPVKAMNVSATASKSTAGSASETLSEVESESDNTSFVVPASVFGSASDSSMKAADTMNTTAETSVFSKLIAGCFMDTPVKEADNTSTDVSSMASQSFNGCDAEFTREDVEEMTAHVSAMASKSFAGSVAETSTQEVDQMGADVSAITSKSFDGSVAETSTQDMNTIPEEDEDMEVEVNAEDLLSSFAFKSSATREEESYVKTSASVKFNTSVRVRTTTEGQGSLDRETPMKCGDSTTGSISRVQTPYKSHTSLADSTSIDTPIGLNRTSLNDTADDYNTPLKDINQSMRFDTPLTEDMEAMEGVVEVNAQDLLSRFETMGSSTRELSLTKTTTSSRGNTSVKFNTSVRVRTTTDETAPIDRETPMKPENSTTGSIIRVQTPLKPPVTPLMDQSLGDSASETPLIDKSRMDGDDTNTTPFKGNARSLRMDTPVNEDMDVEEMADEVINKTAVDDKTPLKSTNHSVITETPLKEDRDPLEVTGLEVNAQDLLSPFDINKTMGMGAQEVDVPITQSLIGLNCSTTGRPLTQSTPQFKSRIPKPKASTRVSTPRYLSAKKSVTKPVSVSERSRRSSQSATGAAGNDTFVDGAAETSMSSMAGRTSRHETSFGLQSIAESPAKEVDSPVKGTDTPIRRQSTFTKLDASQHLTPIIESPAVVVTAAAMESTAHEELDADAMTPVVGIESTAREELYVNTKTPFRGNTSVKFNTSVRVRTTTKGMAPVDRETPMKCDDSIGGANTSAIARAQTPLKPMTPVVNKTLEVNASVTPALNKSRMDTEGNGTPFKGNTRSLRMDTPANEDMDVEELVCNETTTPGVRANASVKFNTSVLVRTTGKGMAPVDKETPIKCDDSVVANSTIGSRAQTPLKDMTPLINRTVDDSGADTPVADRTVTETPVKEDMDVTGMSDKVVEVNAKDLLSPFGFIRSARDAPVGDVPITMSLVDLNTTTRPLRQSTPRLPSKTCKPKASTLSARPLRGLGSPARPLSARKSPRLSTLMTTSRNDSGSDSTLDFILNEIKCNDSDDNCESFLMNDKQLV</sequence>
<evidence type="ECO:0000313" key="3">
    <source>
        <dbReference type="Proteomes" id="UP000728032"/>
    </source>
</evidence>
<feature type="compositionally biased region" description="Polar residues" evidence="1">
    <location>
        <begin position="1119"/>
        <end position="1131"/>
    </location>
</feature>
<name>A0A7R9M3H5_9ACAR</name>
<dbReference type="EMBL" id="CAJPVJ010006039">
    <property type="protein sequence ID" value="CAG2170083.1"/>
    <property type="molecule type" value="Genomic_DNA"/>
</dbReference>
<feature type="region of interest" description="Disordered" evidence="1">
    <location>
        <begin position="1546"/>
        <end position="1603"/>
    </location>
</feature>
<dbReference type="EMBL" id="OC920864">
    <property type="protein sequence ID" value="CAD7652896.1"/>
    <property type="molecule type" value="Genomic_DNA"/>
</dbReference>
<dbReference type="OrthoDB" id="10071738at2759"/>
<keyword evidence="3" id="KW-1185">Reference proteome</keyword>
<feature type="compositionally biased region" description="Low complexity" evidence="1">
    <location>
        <begin position="607"/>
        <end position="621"/>
    </location>
</feature>
<dbReference type="Proteomes" id="UP000728032">
    <property type="component" value="Unassembled WGS sequence"/>
</dbReference>
<gene>
    <name evidence="2" type="ORF">ONB1V03_LOCUS9554</name>
</gene>
<feature type="region of interest" description="Disordered" evidence="1">
    <location>
        <begin position="1119"/>
        <end position="1233"/>
    </location>
</feature>
<feature type="compositionally biased region" description="Polar residues" evidence="1">
    <location>
        <begin position="1589"/>
        <end position="1603"/>
    </location>
</feature>
<proteinExistence type="predicted"/>
<feature type="compositionally biased region" description="Polar residues" evidence="1">
    <location>
        <begin position="832"/>
        <end position="853"/>
    </location>
</feature>